<dbReference type="HOGENOM" id="CLU_3401747_0_0_6"/>
<sequence length="30" mass="3498">MTVPLAIIKVFYLLKSVKHDSVEYTNNKVF</sequence>
<evidence type="ECO:0000313" key="1">
    <source>
        <dbReference type="EMBL" id="EPF69988.1"/>
    </source>
</evidence>
<gene>
    <name evidence="1" type="ORF">F945_03552</name>
</gene>
<name>S3MTT3_9GAMM</name>
<accession>S3MTT3</accession>
<dbReference type="STRING" id="632955.GCA_000829675_02642"/>
<protein>
    <submittedName>
        <fullName evidence="1">Uncharacterized protein</fullName>
    </submittedName>
</protein>
<organism evidence="1 2">
    <name type="scientific">Acinetobacter rudis CIP 110305</name>
    <dbReference type="NCBI Taxonomy" id="421052"/>
    <lineage>
        <taxon>Bacteria</taxon>
        <taxon>Pseudomonadati</taxon>
        <taxon>Pseudomonadota</taxon>
        <taxon>Gammaproteobacteria</taxon>
        <taxon>Moraxellales</taxon>
        <taxon>Moraxellaceae</taxon>
        <taxon>Acinetobacter</taxon>
    </lineage>
</organism>
<dbReference type="AlphaFoldDB" id="S3MTT3"/>
<comment type="caution">
    <text evidence="1">The sequence shown here is derived from an EMBL/GenBank/DDBJ whole genome shotgun (WGS) entry which is preliminary data.</text>
</comment>
<dbReference type="EMBL" id="ATGI01000039">
    <property type="protein sequence ID" value="EPF69988.1"/>
    <property type="molecule type" value="Genomic_DNA"/>
</dbReference>
<reference evidence="1 2" key="1">
    <citation type="submission" date="2013-06" db="EMBL/GenBank/DDBJ databases">
        <title>The Genome Sequence of Acinetobacter rudis CIP 110305.</title>
        <authorList>
            <consortium name="The Broad Institute Genome Sequencing Platform"/>
            <consortium name="The Broad Institute Genome Sequencing Center for Infectious Disease"/>
            <person name="Cerqueira G."/>
            <person name="Feldgarden M."/>
            <person name="Courvalin P."/>
            <person name="Perichon B."/>
            <person name="Grillot-Courvalin C."/>
            <person name="Clermont D."/>
            <person name="Rocha E."/>
            <person name="Yoon E.-J."/>
            <person name="Nemec A."/>
            <person name="Young S.K."/>
            <person name="Zeng Q."/>
            <person name="Gargeya S."/>
            <person name="Fitzgerald M."/>
            <person name="Abouelleil A."/>
            <person name="Alvarado L."/>
            <person name="Berlin A.M."/>
            <person name="Chapman S.B."/>
            <person name="Dewar J."/>
            <person name="Goldberg J."/>
            <person name="Griggs A."/>
            <person name="Gujja S."/>
            <person name="Hansen M."/>
            <person name="Howarth C."/>
            <person name="Imamovic A."/>
            <person name="Larimer J."/>
            <person name="McCowan C."/>
            <person name="Murphy C."/>
            <person name="Pearson M."/>
            <person name="Priest M."/>
            <person name="Roberts A."/>
            <person name="Saif S."/>
            <person name="Shea T."/>
            <person name="Sykes S."/>
            <person name="Wortman J."/>
            <person name="Nusbaum C."/>
            <person name="Birren B."/>
        </authorList>
    </citation>
    <scope>NUCLEOTIDE SEQUENCE [LARGE SCALE GENOMIC DNA]</scope>
    <source>
        <strain evidence="1 2">CIP 110305</strain>
    </source>
</reference>
<proteinExistence type="predicted"/>
<evidence type="ECO:0000313" key="2">
    <source>
        <dbReference type="Proteomes" id="UP000014568"/>
    </source>
</evidence>
<keyword evidence="2" id="KW-1185">Reference proteome</keyword>
<dbReference type="Proteomes" id="UP000014568">
    <property type="component" value="Unassembled WGS sequence"/>
</dbReference>